<reference evidence="2 3" key="1">
    <citation type="submission" date="2019-07" db="EMBL/GenBank/DDBJ databases">
        <title>Genomics analysis of Aphanomyces spp. identifies a new class of oomycete effector associated with host adaptation.</title>
        <authorList>
            <person name="Gaulin E."/>
        </authorList>
    </citation>
    <scope>NUCLEOTIDE SEQUENCE [LARGE SCALE GENOMIC DNA]</scope>
    <source>
        <strain evidence="2 3">ATCC 201684</strain>
    </source>
</reference>
<comment type="caution">
    <text evidence="2">The sequence shown here is derived from an EMBL/GenBank/DDBJ whole genome shotgun (WGS) entry which is preliminary data.</text>
</comment>
<protein>
    <submittedName>
        <fullName evidence="2">Uncharacterized protein</fullName>
    </submittedName>
</protein>
<gene>
    <name evidence="2" type="ORF">Ae201684_004342</name>
</gene>
<feature type="region of interest" description="Disordered" evidence="1">
    <location>
        <begin position="78"/>
        <end position="97"/>
    </location>
</feature>
<evidence type="ECO:0000313" key="3">
    <source>
        <dbReference type="Proteomes" id="UP000481153"/>
    </source>
</evidence>
<sequence length="177" mass="20070">MASTASPMEEFDLDESEVLFGVDPHARDWQEEDDELVGVPEIDPIQDTTTKIDKKVGKATGMRHIDSFDSLAIRKPTQRFTQSQSMPEPSSGFLHSQWWNNKEPLDDDCTTTSPASMLTRARMAAIPIQSSAPTMHWRSTSIEDGDDNEFVPPHQMVERDCFSLGMKHYFKHKPCNI</sequence>
<evidence type="ECO:0000256" key="1">
    <source>
        <dbReference type="SAM" id="MobiDB-lite"/>
    </source>
</evidence>
<dbReference type="EMBL" id="VJMJ01000054">
    <property type="protein sequence ID" value="KAF0740101.1"/>
    <property type="molecule type" value="Genomic_DNA"/>
</dbReference>
<proteinExistence type="predicted"/>
<name>A0A6G0XIJ1_9STRA</name>
<dbReference type="AlphaFoldDB" id="A0A6G0XIJ1"/>
<evidence type="ECO:0000313" key="2">
    <source>
        <dbReference type="EMBL" id="KAF0740101.1"/>
    </source>
</evidence>
<keyword evidence="3" id="KW-1185">Reference proteome</keyword>
<organism evidence="2 3">
    <name type="scientific">Aphanomyces euteiches</name>
    <dbReference type="NCBI Taxonomy" id="100861"/>
    <lineage>
        <taxon>Eukaryota</taxon>
        <taxon>Sar</taxon>
        <taxon>Stramenopiles</taxon>
        <taxon>Oomycota</taxon>
        <taxon>Saprolegniomycetes</taxon>
        <taxon>Saprolegniales</taxon>
        <taxon>Verrucalvaceae</taxon>
        <taxon>Aphanomyces</taxon>
    </lineage>
</organism>
<accession>A0A6G0XIJ1</accession>
<dbReference type="Proteomes" id="UP000481153">
    <property type="component" value="Unassembled WGS sequence"/>
</dbReference>
<dbReference type="VEuPathDB" id="FungiDB:AeMF1_012204"/>